<gene>
    <name evidence="2" type="ORF">BD935_02160</name>
</gene>
<dbReference type="AlphaFoldDB" id="A0A1J5TAM4"/>
<name>A0A1J5TAM4_9ARCH</name>
<evidence type="ECO:0000256" key="1">
    <source>
        <dbReference type="SAM" id="MobiDB-lite"/>
    </source>
</evidence>
<feature type="compositionally biased region" description="Acidic residues" evidence="1">
    <location>
        <begin position="433"/>
        <end position="445"/>
    </location>
</feature>
<protein>
    <submittedName>
        <fullName evidence="2">Uncharacterized protein</fullName>
    </submittedName>
</protein>
<sequence length="469" mass="51921">MNLGHIIGVIFIFSLFLVMTEVSSESLEYDVLKVDLGEDVTISNSNLWLNGDILVDGNLSIENSHINVNRSIDLTISEIRINSTGELRILNSTISAYSNDTLSYSMFTIVSDAGSLIISGASIDYSMVWLVGGDASIENTSLNGHNIVNYGVFSEDTILTMDNVLISNYTLGLRSIGSIPLQNQVTFSNCLAWMTQEWWVTFTATDTSTNLPVSGFQIRQWDSDGSMLGTWNWAKEYEIDSTGQRIDHVANFSAFANFGFARVDDQWSQIVSSNTNFNRSFNLDLSAIEYKSAEVFASGNLWKSGQVVSKWSEINVYVTINNPTDYNFSNLFLDMDISNNKGFARESISLSPKGETIGNISWRASLEGPLSLKITTFLDLSSSGNLTLSMSKFVEIGDVSEDTTDSGNMLTLFAVFIILTVCSYVIYSGMENQDSDSELSDEDSDSGEKSNEDEYERELAIPDESLEEE</sequence>
<dbReference type="STRING" id="1888995.BD935_02160"/>
<reference evidence="2 3" key="1">
    <citation type="submission" date="2016-08" db="EMBL/GenBank/DDBJ databases">
        <title>New Insights into Marine Group III Euryarchaeota, from dark to light.</title>
        <authorList>
            <person name="Haro-Moreno J.M."/>
            <person name="Rodriguez-Valera F."/>
            <person name="Lopez-Garcia P."/>
            <person name="Moreira D."/>
            <person name="Martin-Cuadrado A.B."/>
        </authorList>
    </citation>
    <scope>NUCLEOTIDE SEQUENCE [LARGE SCALE GENOMIC DNA]</scope>
    <source>
        <strain evidence="2">CG-Epi1</strain>
    </source>
</reference>
<comment type="caution">
    <text evidence="2">The sequence shown here is derived from an EMBL/GenBank/DDBJ whole genome shotgun (WGS) entry which is preliminary data.</text>
</comment>
<dbReference type="EMBL" id="MIZA01000021">
    <property type="protein sequence ID" value="OIR17983.1"/>
    <property type="molecule type" value="Genomic_DNA"/>
</dbReference>
<dbReference type="Proteomes" id="UP000183080">
    <property type="component" value="Unassembled WGS sequence"/>
</dbReference>
<feature type="compositionally biased region" description="Basic and acidic residues" evidence="1">
    <location>
        <begin position="446"/>
        <end position="460"/>
    </location>
</feature>
<evidence type="ECO:0000313" key="3">
    <source>
        <dbReference type="Proteomes" id="UP000183080"/>
    </source>
</evidence>
<accession>A0A1J5TAM4</accession>
<feature type="region of interest" description="Disordered" evidence="1">
    <location>
        <begin position="433"/>
        <end position="469"/>
    </location>
</feature>
<evidence type="ECO:0000313" key="2">
    <source>
        <dbReference type="EMBL" id="OIR17983.1"/>
    </source>
</evidence>
<proteinExistence type="predicted"/>
<organism evidence="2 3">
    <name type="scientific">Marine Group III euryarchaeote CG-Epi1</name>
    <dbReference type="NCBI Taxonomy" id="1888995"/>
    <lineage>
        <taxon>Archaea</taxon>
        <taxon>Methanobacteriati</taxon>
        <taxon>Thermoplasmatota</taxon>
        <taxon>Thermoplasmata</taxon>
        <taxon>Candidatus Thermoprofundales</taxon>
    </lineage>
</organism>